<dbReference type="EMBL" id="HG994585">
    <property type="protein sequence ID" value="CAF2967472.1"/>
    <property type="molecule type" value="Genomic_DNA"/>
</dbReference>
<gene>
    <name evidence="2" type="ORF">LSAA_11636</name>
</gene>
<protein>
    <submittedName>
        <fullName evidence="2">(salmon louse) hypothetical protein</fullName>
    </submittedName>
</protein>
<evidence type="ECO:0000313" key="3">
    <source>
        <dbReference type="Proteomes" id="UP000675881"/>
    </source>
</evidence>
<dbReference type="Proteomes" id="UP000675881">
    <property type="component" value="Chromosome 6"/>
</dbReference>
<name>A0A7R8CY61_LEPSM</name>
<sequence>MWGSQQLCLSLYFCQSPRHAILPGNRKRSELVFSVVKIGLKEVGPSDLSTRPSKVIATPFVMSRQNATRIEASQKCMQKMLDGSPLANSSLVQYQRQNSKETNRKRCQACGPLKDS</sequence>
<reference evidence="2" key="1">
    <citation type="submission" date="2021-02" db="EMBL/GenBank/DDBJ databases">
        <authorList>
            <person name="Bekaert M."/>
        </authorList>
    </citation>
    <scope>NUCLEOTIDE SEQUENCE</scope>
    <source>
        <strain evidence="2">IoA-00</strain>
    </source>
</reference>
<organism evidence="2 3">
    <name type="scientific">Lepeophtheirus salmonis</name>
    <name type="common">Salmon louse</name>
    <name type="synonym">Caligus salmonis</name>
    <dbReference type="NCBI Taxonomy" id="72036"/>
    <lineage>
        <taxon>Eukaryota</taxon>
        <taxon>Metazoa</taxon>
        <taxon>Ecdysozoa</taxon>
        <taxon>Arthropoda</taxon>
        <taxon>Crustacea</taxon>
        <taxon>Multicrustacea</taxon>
        <taxon>Hexanauplia</taxon>
        <taxon>Copepoda</taxon>
        <taxon>Siphonostomatoida</taxon>
        <taxon>Caligidae</taxon>
        <taxon>Lepeophtheirus</taxon>
    </lineage>
</organism>
<proteinExistence type="predicted"/>
<keyword evidence="3" id="KW-1185">Reference proteome</keyword>
<evidence type="ECO:0000313" key="2">
    <source>
        <dbReference type="EMBL" id="CAF2967472.1"/>
    </source>
</evidence>
<evidence type="ECO:0000256" key="1">
    <source>
        <dbReference type="SAM" id="MobiDB-lite"/>
    </source>
</evidence>
<dbReference type="AlphaFoldDB" id="A0A7R8CY61"/>
<feature type="region of interest" description="Disordered" evidence="1">
    <location>
        <begin position="93"/>
        <end position="116"/>
    </location>
</feature>
<accession>A0A7R8CY61</accession>